<dbReference type="EMBL" id="KV441392">
    <property type="protein sequence ID" value="OAF60271.1"/>
    <property type="molecule type" value="Genomic_DNA"/>
</dbReference>
<dbReference type="OrthoDB" id="2120024at2759"/>
<protein>
    <recommendedName>
        <fullName evidence="2">Inner membrane assembly complex subunit 17</fullName>
    </recommendedName>
</protein>
<dbReference type="VEuPathDB" id="FungiDB:GMDG_06531"/>
<dbReference type="AlphaFoldDB" id="A0A177AG87"/>
<sequence length="107" mass="12079">MASPLSVSLRALRQTNSRRSVTSFRRAFASSPPPAGDALKPVSGHVNFYKTFAHPIAKVLLLATFTYQLSYYFWVKLEKDEIKSERQNEILQLESQLQAALAKPKQP</sequence>
<name>A0A177AG87_9PEZI</name>
<evidence type="ECO:0000313" key="1">
    <source>
        <dbReference type="EMBL" id="OAF60271.1"/>
    </source>
</evidence>
<gene>
    <name evidence="1" type="ORF">VC83_02980</name>
</gene>
<organism evidence="1">
    <name type="scientific">Pseudogymnoascus destructans</name>
    <dbReference type="NCBI Taxonomy" id="655981"/>
    <lineage>
        <taxon>Eukaryota</taxon>
        <taxon>Fungi</taxon>
        <taxon>Dikarya</taxon>
        <taxon>Ascomycota</taxon>
        <taxon>Pezizomycotina</taxon>
        <taxon>Leotiomycetes</taxon>
        <taxon>Thelebolales</taxon>
        <taxon>Thelebolaceae</taxon>
        <taxon>Pseudogymnoascus</taxon>
    </lineage>
</organism>
<reference evidence="1" key="1">
    <citation type="submission" date="2016-03" db="EMBL/GenBank/DDBJ databases">
        <title>Updated assembly of Pseudogymnoascus destructans, the fungus causing white-nose syndrome of bats.</title>
        <authorList>
            <person name="Palmer J.M."/>
            <person name="Drees K.P."/>
            <person name="Foster J.T."/>
            <person name="Lindner D.L."/>
        </authorList>
    </citation>
    <scope>NUCLEOTIDE SEQUENCE [LARGE SCALE GENOMIC DNA]</scope>
    <source>
        <strain evidence="1">20631-21</strain>
    </source>
</reference>
<accession>A0A177AG87</accession>
<dbReference type="Proteomes" id="UP000077154">
    <property type="component" value="Unassembled WGS sequence"/>
</dbReference>
<proteinExistence type="predicted"/>
<dbReference type="GeneID" id="36286057"/>
<dbReference type="eggNOG" id="ENOG502SXHS">
    <property type="taxonomic scope" value="Eukaryota"/>
</dbReference>
<dbReference type="RefSeq" id="XP_024325553.1">
    <property type="nucleotide sequence ID" value="XM_024466630.1"/>
</dbReference>
<evidence type="ECO:0008006" key="2">
    <source>
        <dbReference type="Google" id="ProtNLM"/>
    </source>
</evidence>